<comment type="caution">
    <text evidence="2">The sequence shown here is derived from an EMBL/GenBank/DDBJ whole genome shotgun (WGS) entry which is preliminary data.</text>
</comment>
<feature type="transmembrane region" description="Helical" evidence="1">
    <location>
        <begin position="137"/>
        <end position="160"/>
    </location>
</feature>
<evidence type="ECO:0000313" key="3">
    <source>
        <dbReference type="Proteomes" id="UP000632154"/>
    </source>
</evidence>
<dbReference type="RefSeq" id="WP_189642864.1">
    <property type="nucleotide sequence ID" value="NZ_BNAL01000013.1"/>
</dbReference>
<reference evidence="3" key="1">
    <citation type="journal article" date="2019" name="Int. J. Syst. Evol. Microbiol.">
        <title>The Global Catalogue of Microorganisms (GCM) 10K type strain sequencing project: providing services to taxonomists for standard genome sequencing and annotation.</title>
        <authorList>
            <consortium name="The Broad Institute Genomics Platform"/>
            <consortium name="The Broad Institute Genome Sequencing Center for Infectious Disease"/>
            <person name="Wu L."/>
            <person name="Ma J."/>
        </authorList>
    </citation>
    <scope>NUCLEOTIDE SEQUENCE [LARGE SCALE GENOMIC DNA]</scope>
    <source>
        <strain evidence="3">CGMCC 1.18439</strain>
    </source>
</reference>
<protein>
    <recommendedName>
        <fullName evidence="4">DUF2269 domain-containing protein</fullName>
    </recommendedName>
</protein>
<evidence type="ECO:0000256" key="1">
    <source>
        <dbReference type="SAM" id="Phobius"/>
    </source>
</evidence>
<proteinExistence type="predicted"/>
<evidence type="ECO:0008006" key="4">
    <source>
        <dbReference type="Google" id="ProtNLM"/>
    </source>
</evidence>
<evidence type="ECO:0000313" key="2">
    <source>
        <dbReference type="EMBL" id="GHG02140.1"/>
    </source>
</evidence>
<keyword evidence="1" id="KW-0812">Transmembrane</keyword>
<dbReference type="Proteomes" id="UP000632154">
    <property type="component" value="Unassembled WGS sequence"/>
</dbReference>
<keyword evidence="1" id="KW-0472">Membrane</keyword>
<keyword evidence="3" id="KW-1185">Reference proteome</keyword>
<keyword evidence="1" id="KW-1133">Transmembrane helix</keyword>
<organism evidence="2 3">
    <name type="scientific">Deinococcus piscis</name>
    <dbReference type="NCBI Taxonomy" id="394230"/>
    <lineage>
        <taxon>Bacteria</taxon>
        <taxon>Thermotogati</taxon>
        <taxon>Deinococcota</taxon>
        <taxon>Deinococci</taxon>
        <taxon>Deinococcales</taxon>
        <taxon>Deinococcaceae</taxon>
        <taxon>Deinococcus</taxon>
    </lineage>
</organism>
<gene>
    <name evidence="2" type="ORF">GCM10017783_12990</name>
</gene>
<feature type="transmembrane region" description="Helical" evidence="1">
    <location>
        <begin position="95"/>
        <end position="117"/>
    </location>
</feature>
<feature type="transmembrane region" description="Helical" evidence="1">
    <location>
        <begin position="20"/>
        <end position="45"/>
    </location>
</feature>
<accession>A0ABQ3K5T6</accession>
<dbReference type="EMBL" id="BNAL01000013">
    <property type="protein sequence ID" value="GHG02140.1"/>
    <property type="molecule type" value="Genomic_DNA"/>
</dbReference>
<feature type="transmembrane region" description="Helical" evidence="1">
    <location>
        <begin position="65"/>
        <end position="83"/>
    </location>
</feature>
<name>A0ABQ3K5T6_9DEIO</name>
<sequence length="168" mass="18842">MQTVQPTKRRTTLTQRARQFWLTLHYFFMLAWVAGTAGCVLLVFSGRSGSLAQAAHVFAVLLDEWLIIPGAIGALVTGVWLAWRTNWGLTHYWWILVKLALNIALMLFGTFFMHGLIQSTLMRSQQSVPGPEFAAERLQLLLSQGASLIILLTIVVISVYKPWGKRTG</sequence>